<dbReference type="Gene3D" id="3.40.50.620">
    <property type="entry name" value="HUPs"/>
    <property type="match status" value="1"/>
</dbReference>
<keyword evidence="1" id="KW-0249">Electron transport</keyword>
<proteinExistence type="predicted"/>
<dbReference type="eggNOG" id="COG2086">
    <property type="taxonomic scope" value="Bacteria"/>
</dbReference>
<protein>
    <submittedName>
        <fullName evidence="3">Electron transfer flavoprotein subunit beta</fullName>
    </submittedName>
</protein>
<keyword evidence="1" id="KW-0813">Transport</keyword>
<organism evidence="3 4">
    <name type="scientific">Marinomonas profundimaris</name>
    <dbReference type="NCBI Taxonomy" id="1208321"/>
    <lineage>
        <taxon>Bacteria</taxon>
        <taxon>Pseudomonadati</taxon>
        <taxon>Pseudomonadota</taxon>
        <taxon>Gammaproteobacteria</taxon>
        <taxon>Oceanospirillales</taxon>
        <taxon>Oceanospirillaceae</taxon>
        <taxon>Marinomonas</taxon>
    </lineage>
</organism>
<evidence type="ECO:0000259" key="2">
    <source>
        <dbReference type="Pfam" id="PF01012"/>
    </source>
</evidence>
<comment type="caution">
    <text evidence="3">The sequence shown here is derived from an EMBL/GenBank/DDBJ whole genome shotgun (WGS) entry which is preliminary data.</text>
</comment>
<reference evidence="3 4" key="1">
    <citation type="journal article" date="2014" name="Genome Announc.">
        <title>Draft Genome Sequence of Marinomonas sp. Strain D104, a Polycyclic Aromatic Hydrocarbon-Degrading Bacterium from the Deep-Sea Sediment of the Arctic Ocean.</title>
        <authorList>
            <person name="Dong C."/>
            <person name="Bai X."/>
            <person name="Lai Q."/>
            <person name="Xie Y."/>
            <person name="Chen X."/>
            <person name="Shao Z."/>
        </authorList>
    </citation>
    <scope>NUCLEOTIDE SEQUENCE [LARGE SCALE GENOMIC DNA]</scope>
    <source>
        <strain evidence="3 4">D104</strain>
    </source>
</reference>
<dbReference type="InterPro" id="IPR014730">
    <property type="entry name" value="ETF_a/b_N"/>
</dbReference>
<feature type="domain" description="Electron transfer flavoprotein alpha/beta-subunit N-terminal" evidence="2">
    <location>
        <begin position="27"/>
        <end position="174"/>
    </location>
</feature>
<evidence type="ECO:0000313" key="3">
    <source>
        <dbReference type="EMBL" id="ETI62554.1"/>
    </source>
</evidence>
<evidence type="ECO:0000313" key="4">
    <source>
        <dbReference type="Proteomes" id="UP000018857"/>
    </source>
</evidence>
<dbReference type="STRING" id="1208321.D104_02090"/>
<dbReference type="Pfam" id="PF01012">
    <property type="entry name" value="ETF"/>
    <property type="match status" value="1"/>
</dbReference>
<sequence length="258" mass="27587">MQPSVNVVSLVSVGRHPQSDRSRRADQDARAVELGLKLAGKNLTLVHAGDPENPVLRQYAGMGLDAFTVLRQKSYSDVLPIIGNFLTENNAHVVLMGIRAESGESSGMLPYLLAEKLGWPLLSRVADILHVENGKADVLLALPRGQRRAVTVSLPFIATVDNAAKDARQSAYGPGIRASITVLDAEQTADNMAASWAISPAKPRAKRMKVVKAKNAADRFKAATAKPVGGGGNVLKQGTPAEKAQAIFDLLLEEKVIR</sequence>
<dbReference type="AlphaFoldDB" id="W1S3G9"/>
<dbReference type="Proteomes" id="UP000018857">
    <property type="component" value="Unassembled WGS sequence"/>
</dbReference>
<dbReference type="SUPFAM" id="SSF52402">
    <property type="entry name" value="Adenine nucleotide alpha hydrolases-like"/>
    <property type="match status" value="1"/>
</dbReference>
<dbReference type="OrthoDB" id="5598152at2"/>
<name>W1S3G9_9GAMM</name>
<dbReference type="EMBL" id="AYOZ01000001">
    <property type="protein sequence ID" value="ETI62554.1"/>
    <property type="molecule type" value="Genomic_DNA"/>
</dbReference>
<gene>
    <name evidence="3" type="ORF">D104_02090</name>
</gene>
<dbReference type="RefSeq" id="WP_024022641.1">
    <property type="nucleotide sequence ID" value="NZ_AYOZ01000001.1"/>
</dbReference>
<dbReference type="InterPro" id="IPR014729">
    <property type="entry name" value="Rossmann-like_a/b/a_fold"/>
</dbReference>
<accession>W1S3G9</accession>
<evidence type="ECO:0000256" key="1">
    <source>
        <dbReference type="ARBA" id="ARBA00022982"/>
    </source>
</evidence>
<keyword evidence="4" id="KW-1185">Reference proteome</keyword>
<dbReference type="PATRIC" id="fig|1208321.3.peg.428"/>